<organism evidence="1 2">
    <name type="scientific">Inhella crocodyli</name>
    <dbReference type="NCBI Taxonomy" id="2499851"/>
    <lineage>
        <taxon>Bacteria</taxon>
        <taxon>Pseudomonadati</taxon>
        <taxon>Pseudomonadota</taxon>
        <taxon>Betaproteobacteria</taxon>
        <taxon>Burkholderiales</taxon>
        <taxon>Sphaerotilaceae</taxon>
        <taxon>Inhella</taxon>
    </lineage>
</organism>
<dbReference type="RefSeq" id="WP_127684193.1">
    <property type="nucleotide sequence ID" value="NZ_SACM01000006.1"/>
</dbReference>
<protein>
    <recommendedName>
        <fullName evidence="3">DUF721 domain-containing protein</fullName>
    </recommendedName>
</protein>
<dbReference type="AlphaFoldDB" id="A0A3S2WL29"/>
<comment type="caution">
    <text evidence="1">The sequence shown here is derived from an EMBL/GenBank/DDBJ whole genome shotgun (WGS) entry which is preliminary data.</text>
</comment>
<dbReference type="OrthoDB" id="9155022at2"/>
<evidence type="ECO:0008006" key="3">
    <source>
        <dbReference type="Google" id="ProtNLM"/>
    </source>
</evidence>
<dbReference type="Proteomes" id="UP000288587">
    <property type="component" value="Unassembled WGS sequence"/>
</dbReference>
<evidence type="ECO:0000313" key="1">
    <source>
        <dbReference type="EMBL" id="RVT82385.1"/>
    </source>
</evidence>
<dbReference type="EMBL" id="SACM01000006">
    <property type="protein sequence ID" value="RVT82385.1"/>
    <property type="molecule type" value="Genomic_DNA"/>
</dbReference>
<keyword evidence="2" id="KW-1185">Reference proteome</keyword>
<evidence type="ECO:0000313" key="2">
    <source>
        <dbReference type="Proteomes" id="UP000288587"/>
    </source>
</evidence>
<reference evidence="1 2" key="1">
    <citation type="submission" date="2019-01" db="EMBL/GenBank/DDBJ databases">
        <authorList>
            <person name="Chen W.-M."/>
        </authorList>
    </citation>
    <scope>NUCLEOTIDE SEQUENCE [LARGE SCALE GENOMIC DNA]</scope>
    <source>
        <strain evidence="1 2">CCP-18</strain>
    </source>
</reference>
<proteinExistence type="predicted"/>
<accession>A0A3S2WL29</accession>
<sequence length="109" mass="11592">MSGPRYLHRPLRPTVPAAVPVSQALQAHAGLVHLTQMAQAAQARLTTVKKGLPVSMHGSLVAGAVDEEGWTLLVTSAAAAAKLRQFQPQLQALLQARFGPGLLRIKRTV</sequence>
<name>A0A3S2WL29_9BURK</name>
<gene>
    <name evidence="1" type="ORF">EOD73_16755</name>
</gene>